<proteinExistence type="predicted"/>
<dbReference type="InterPro" id="IPR003646">
    <property type="entry name" value="SH3-like_bac-type"/>
</dbReference>
<reference evidence="2" key="1">
    <citation type="submission" date="2021-01" db="EMBL/GenBank/DDBJ databases">
        <title>Description of Breznakiella homolactica.</title>
        <authorList>
            <person name="Song Y."/>
            <person name="Brune A."/>
        </authorList>
    </citation>
    <scope>NUCLEOTIDE SEQUENCE</scope>
    <source>
        <strain evidence="2">RmG30</strain>
    </source>
</reference>
<sequence length="266" mass="30931">MKKIITGVLLLCITVLLHSDIYEITDEKTEERYINTEDGLRLREEPSLGAGVIGIIPYDDVVVLYDQYSNEKIRIDNIESRWVKVFWGDTTGWVFDGYLSEQPSKGIVELSRESPLYQQVNKEFILAGLNQYVSKAEDVIRLFDLREDELKSNDGRLSDFENSDVKILFGFSRQVGRVTLISSKYATTRGLRVGDNISKLRQLYPGSVRDYNNSFFDEQEYGAGAISFFWSIRLWNKRYYQNRHYQTLRFICRDGIVMAIEHITDL</sequence>
<dbReference type="RefSeq" id="WP_215624953.1">
    <property type="nucleotide sequence ID" value="NZ_CP067089.2"/>
</dbReference>
<organism evidence="2 3">
    <name type="scientific">Breznakiella homolactica</name>
    <dbReference type="NCBI Taxonomy" id="2798577"/>
    <lineage>
        <taxon>Bacteria</taxon>
        <taxon>Pseudomonadati</taxon>
        <taxon>Spirochaetota</taxon>
        <taxon>Spirochaetia</taxon>
        <taxon>Spirochaetales</taxon>
        <taxon>Breznakiellaceae</taxon>
        <taxon>Breznakiella</taxon>
    </lineage>
</organism>
<protein>
    <submittedName>
        <fullName evidence="2">SH3 domain-containing protein</fullName>
    </submittedName>
</protein>
<evidence type="ECO:0000313" key="2">
    <source>
        <dbReference type="EMBL" id="QQO07647.1"/>
    </source>
</evidence>
<dbReference type="Proteomes" id="UP000595917">
    <property type="component" value="Chromosome"/>
</dbReference>
<evidence type="ECO:0000313" key="3">
    <source>
        <dbReference type="Proteomes" id="UP000595917"/>
    </source>
</evidence>
<keyword evidence="3" id="KW-1185">Reference proteome</keyword>
<feature type="domain" description="SH3b" evidence="1">
    <location>
        <begin position="29"/>
        <end position="103"/>
    </location>
</feature>
<dbReference type="Pfam" id="PF08239">
    <property type="entry name" value="SH3_3"/>
    <property type="match status" value="1"/>
</dbReference>
<name>A0A7T7XK03_9SPIR</name>
<dbReference type="SMART" id="SM00287">
    <property type="entry name" value="SH3b"/>
    <property type="match status" value="1"/>
</dbReference>
<dbReference type="Gene3D" id="2.30.30.40">
    <property type="entry name" value="SH3 Domains"/>
    <property type="match status" value="1"/>
</dbReference>
<accession>A0A7T7XK03</accession>
<gene>
    <name evidence="2" type="ORF">JFL75_11885</name>
</gene>
<dbReference type="KEGG" id="bhc:JFL75_11885"/>
<dbReference type="EMBL" id="CP067089">
    <property type="protein sequence ID" value="QQO07647.1"/>
    <property type="molecule type" value="Genomic_DNA"/>
</dbReference>
<dbReference type="PROSITE" id="PS51781">
    <property type="entry name" value="SH3B"/>
    <property type="match status" value="1"/>
</dbReference>
<evidence type="ECO:0000259" key="1">
    <source>
        <dbReference type="PROSITE" id="PS51781"/>
    </source>
</evidence>
<dbReference type="AlphaFoldDB" id="A0A7T7XK03"/>